<gene>
    <name evidence="1" type="ORF">CODIS_33940</name>
</gene>
<organism evidence="1 2">
    <name type="scientific">Candidatus Thiodiazotropha endolucinida</name>
    <dbReference type="NCBI Taxonomy" id="1655433"/>
    <lineage>
        <taxon>Bacteria</taxon>
        <taxon>Pseudomonadati</taxon>
        <taxon>Pseudomonadota</taxon>
        <taxon>Gammaproteobacteria</taxon>
        <taxon>Chromatiales</taxon>
        <taxon>Sedimenticolaceae</taxon>
        <taxon>Candidatus Thiodiazotropha</taxon>
    </lineage>
</organism>
<dbReference type="EMBL" id="MARB01000023">
    <property type="protein sequence ID" value="ODJ86335.1"/>
    <property type="molecule type" value="Genomic_DNA"/>
</dbReference>
<proteinExistence type="predicted"/>
<dbReference type="AlphaFoldDB" id="A0A7Z1ADV8"/>
<accession>A0A7Z1ADV8</accession>
<sequence length="67" mass="7298">MQTGCFATARIQLMTSTAETSIAVWHINSASLLSHTTTRSFIVKAHHPFQARDKSIAKLGTNGRDAI</sequence>
<evidence type="ECO:0000313" key="2">
    <source>
        <dbReference type="Proteomes" id="UP000094769"/>
    </source>
</evidence>
<protein>
    <submittedName>
        <fullName evidence="1">Uncharacterized protein</fullName>
    </submittedName>
</protein>
<comment type="caution">
    <text evidence="1">The sequence shown here is derived from an EMBL/GenBank/DDBJ whole genome shotgun (WGS) entry which is preliminary data.</text>
</comment>
<dbReference type="Proteomes" id="UP000094769">
    <property type="component" value="Unassembled WGS sequence"/>
</dbReference>
<keyword evidence="2" id="KW-1185">Reference proteome</keyword>
<evidence type="ECO:0000313" key="1">
    <source>
        <dbReference type="EMBL" id="ODJ86335.1"/>
    </source>
</evidence>
<reference evidence="1 2" key="1">
    <citation type="submission" date="2016-06" db="EMBL/GenBank/DDBJ databases">
        <title>Genome sequence of endosymbiont of Candidatus Endolucinida thiodiazotropha.</title>
        <authorList>
            <person name="Poehlein A."/>
            <person name="Koenig S."/>
            <person name="Heiden S.E."/>
            <person name="Thuermer A."/>
            <person name="Voget S."/>
            <person name="Daniel R."/>
            <person name="Markert S."/>
            <person name="Gros O."/>
            <person name="Schweder T."/>
        </authorList>
    </citation>
    <scope>NUCLEOTIDE SEQUENCE [LARGE SCALE GENOMIC DNA]</scope>
    <source>
        <strain evidence="1 2">COS</strain>
    </source>
</reference>
<name>A0A7Z1ADV8_9GAMM</name>